<accession>A0A6G3MKQ3</accession>
<feature type="domain" description="Protein kinase" evidence="7">
    <location>
        <begin position="31"/>
        <end position="117"/>
    </location>
</feature>
<keyword evidence="5 6" id="KW-0067">ATP-binding</keyword>
<dbReference type="GO" id="GO:0043065">
    <property type="term" value="P:positive regulation of apoptotic process"/>
    <property type="evidence" value="ECO:0007669"/>
    <property type="project" value="TreeGrafter"/>
</dbReference>
<evidence type="ECO:0000256" key="5">
    <source>
        <dbReference type="ARBA" id="ARBA00022840"/>
    </source>
</evidence>
<dbReference type="GO" id="GO:0005524">
    <property type="term" value="F:ATP binding"/>
    <property type="evidence" value="ECO:0007669"/>
    <property type="project" value="UniProtKB-UniRule"/>
</dbReference>
<dbReference type="PANTHER" id="PTHR24342:SF14">
    <property type="entry name" value="DEATH-ASSOCIATED PROTEIN KINASE DAPK-1"/>
    <property type="match status" value="1"/>
</dbReference>
<name>A0A6G3MKQ3_HENSL</name>
<dbReference type="AlphaFoldDB" id="A0A6G3MKQ3"/>
<keyword evidence="4 8" id="KW-0418">Kinase</keyword>
<keyword evidence="3 6" id="KW-0547">Nucleotide-binding</keyword>
<dbReference type="InterPro" id="IPR017441">
    <property type="entry name" value="Protein_kinase_ATP_BS"/>
</dbReference>
<evidence type="ECO:0000256" key="1">
    <source>
        <dbReference type="ARBA" id="ARBA00022527"/>
    </source>
</evidence>
<evidence type="ECO:0000256" key="3">
    <source>
        <dbReference type="ARBA" id="ARBA00022741"/>
    </source>
</evidence>
<dbReference type="GO" id="GO:0005634">
    <property type="term" value="C:nucleus"/>
    <property type="evidence" value="ECO:0007669"/>
    <property type="project" value="TreeGrafter"/>
</dbReference>
<dbReference type="PROSITE" id="PS50011">
    <property type="entry name" value="PROTEIN_KINASE_DOM"/>
    <property type="match status" value="1"/>
</dbReference>
<protein>
    <submittedName>
        <fullName evidence="8">Death-associated protein kinase 1 (Trinotate prediction)</fullName>
    </submittedName>
</protein>
<dbReference type="PROSITE" id="PS00107">
    <property type="entry name" value="PROTEIN_KINASE_ATP"/>
    <property type="match status" value="1"/>
</dbReference>
<reference evidence="8" key="1">
    <citation type="submission" date="2018-11" db="EMBL/GenBank/DDBJ databases">
        <title>Henneguya salminicola genome and transcriptome.</title>
        <authorList>
            <person name="Yahalomi D."/>
            <person name="Atkinson S.D."/>
            <person name="Neuhof M."/>
            <person name="Chang E.S."/>
            <person name="Philippe H."/>
            <person name="Cartwright P."/>
            <person name="Bartholomew J.L."/>
            <person name="Huchon D."/>
        </authorList>
    </citation>
    <scope>NUCLEOTIDE SEQUENCE</scope>
    <source>
        <strain evidence="8">Hz1</strain>
        <tissue evidence="8">Whole</tissue>
    </source>
</reference>
<keyword evidence="1" id="KW-0723">Serine/threonine-protein kinase</keyword>
<keyword evidence="2" id="KW-0808">Transferase</keyword>
<dbReference type="PANTHER" id="PTHR24342">
    <property type="entry name" value="SERINE/THREONINE-PROTEIN KINASE 17"/>
    <property type="match status" value="1"/>
</dbReference>
<dbReference type="GO" id="GO:0004674">
    <property type="term" value="F:protein serine/threonine kinase activity"/>
    <property type="evidence" value="ECO:0007669"/>
    <property type="project" value="UniProtKB-KW"/>
</dbReference>
<dbReference type="GO" id="GO:0035556">
    <property type="term" value="P:intracellular signal transduction"/>
    <property type="evidence" value="ECO:0007669"/>
    <property type="project" value="TreeGrafter"/>
</dbReference>
<organism evidence="8">
    <name type="scientific">Henneguya salminicola</name>
    <name type="common">Myxosporean</name>
    <dbReference type="NCBI Taxonomy" id="69463"/>
    <lineage>
        <taxon>Eukaryota</taxon>
        <taxon>Metazoa</taxon>
        <taxon>Cnidaria</taxon>
        <taxon>Myxozoa</taxon>
        <taxon>Myxosporea</taxon>
        <taxon>Bivalvulida</taxon>
        <taxon>Platysporina</taxon>
        <taxon>Myxobolidae</taxon>
        <taxon>Henneguya</taxon>
    </lineage>
</organism>
<dbReference type="SUPFAM" id="SSF56112">
    <property type="entry name" value="Protein kinase-like (PK-like)"/>
    <property type="match status" value="1"/>
</dbReference>
<dbReference type="EMBL" id="GHBP01009344">
    <property type="protein sequence ID" value="NDJ94541.1"/>
    <property type="molecule type" value="Transcribed_RNA"/>
</dbReference>
<sequence>MLSGCFLNKSEIFMASDQKQVVNSPNLSNKYEVLEELGSGMHANVFRGKNITTGDFFALKMAKKTRLRTKREEHNRALSNEASIIKNLNHINIVKCFEAFEHSAQIVVVLELFLRLY</sequence>
<dbReference type="Gene3D" id="3.30.200.20">
    <property type="entry name" value="Phosphorylase Kinase, domain 1"/>
    <property type="match status" value="1"/>
</dbReference>
<evidence type="ECO:0000256" key="2">
    <source>
        <dbReference type="ARBA" id="ARBA00022679"/>
    </source>
</evidence>
<evidence type="ECO:0000256" key="4">
    <source>
        <dbReference type="ARBA" id="ARBA00022777"/>
    </source>
</evidence>
<dbReference type="InterPro" id="IPR000719">
    <property type="entry name" value="Prot_kinase_dom"/>
</dbReference>
<evidence type="ECO:0000259" key="7">
    <source>
        <dbReference type="PROSITE" id="PS50011"/>
    </source>
</evidence>
<dbReference type="Pfam" id="PF00069">
    <property type="entry name" value="Pkinase"/>
    <property type="match status" value="1"/>
</dbReference>
<evidence type="ECO:0000256" key="6">
    <source>
        <dbReference type="PROSITE-ProRule" id="PRU10141"/>
    </source>
</evidence>
<dbReference type="InterPro" id="IPR011009">
    <property type="entry name" value="Kinase-like_dom_sf"/>
</dbReference>
<proteinExistence type="predicted"/>
<feature type="binding site" evidence="6">
    <location>
        <position position="64"/>
    </location>
    <ligand>
        <name>ATP</name>
        <dbReference type="ChEBI" id="CHEBI:30616"/>
    </ligand>
</feature>
<evidence type="ECO:0000313" key="8">
    <source>
        <dbReference type="EMBL" id="NDJ94541.1"/>
    </source>
</evidence>